<evidence type="ECO:0000256" key="1">
    <source>
        <dbReference type="SAM" id="MobiDB-lite"/>
    </source>
</evidence>
<dbReference type="AlphaFoldDB" id="W7T740"/>
<dbReference type="Proteomes" id="UP000019335">
    <property type="component" value="Chromosome 20"/>
</dbReference>
<organism evidence="2 3">
    <name type="scientific">Nannochloropsis gaditana</name>
    <dbReference type="NCBI Taxonomy" id="72520"/>
    <lineage>
        <taxon>Eukaryota</taxon>
        <taxon>Sar</taxon>
        <taxon>Stramenopiles</taxon>
        <taxon>Ochrophyta</taxon>
        <taxon>Eustigmatophyceae</taxon>
        <taxon>Eustigmatales</taxon>
        <taxon>Monodopsidaceae</taxon>
        <taxon>Nannochloropsis</taxon>
    </lineage>
</organism>
<name>W7T740_9STRA</name>
<sequence length="150" mass="15656">MLEPCRLDHLLKGWFCHLLTRSPGAPQALRNPSSPVVESILPRLSTASPHLLARACTEGQAAWKILGGRKGKALPTLEVHAAGSLCLGASLSSSSLCPSTSTASSTDRLNDPALGRDGSPASMGGDGVKNKGTGRYWGSERDSRKTLAPP</sequence>
<feature type="compositionally biased region" description="Basic and acidic residues" evidence="1">
    <location>
        <begin position="138"/>
        <end position="150"/>
    </location>
</feature>
<dbReference type="EMBL" id="AZIL01002059">
    <property type="protein sequence ID" value="EWM22835.1"/>
    <property type="molecule type" value="Genomic_DNA"/>
</dbReference>
<feature type="compositionally biased region" description="Low complexity" evidence="1">
    <location>
        <begin position="92"/>
        <end position="105"/>
    </location>
</feature>
<feature type="region of interest" description="Disordered" evidence="1">
    <location>
        <begin position="92"/>
        <end position="150"/>
    </location>
</feature>
<protein>
    <submittedName>
        <fullName evidence="2">Uncharacterized protein</fullName>
    </submittedName>
</protein>
<comment type="caution">
    <text evidence="2">The sequence shown here is derived from an EMBL/GenBank/DDBJ whole genome shotgun (WGS) entry which is preliminary data.</text>
</comment>
<gene>
    <name evidence="2" type="ORF">Naga_100295g7</name>
</gene>
<keyword evidence="3" id="KW-1185">Reference proteome</keyword>
<evidence type="ECO:0000313" key="2">
    <source>
        <dbReference type="EMBL" id="EWM22835.1"/>
    </source>
</evidence>
<evidence type="ECO:0000313" key="3">
    <source>
        <dbReference type="Proteomes" id="UP000019335"/>
    </source>
</evidence>
<reference evidence="2 3" key="1">
    <citation type="journal article" date="2014" name="Mol. Plant">
        <title>Chromosome Scale Genome Assembly and Transcriptome Profiling of Nannochloropsis gaditana in Nitrogen Depletion.</title>
        <authorList>
            <person name="Corteggiani Carpinelli E."/>
            <person name="Telatin A."/>
            <person name="Vitulo N."/>
            <person name="Forcato C."/>
            <person name="D'Angelo M."/>
            <person name="Schiavon R."/>
            <person name="Vezzi A."/>
            <person name="Giacometti G.M."/>
            <person name="Morosinotto T."/>
            <person name="Valle G."/>
        </authorList>
    </citation>
    <scope>NUCLEOTIDE SEQUENCE [LARGE SCALE GENOMIC DNA]</scope>
    <source>
        <strain evidence="2 3">B-31</strain>
    </source>
</reference>
<proteinExistence type="predicted"/>
<feature type="non-terminal residue" evidence="2">
    <location>
        <position position="150"/>
    </location>
</feature>
<accession>W7T740</accession>